<proteinExistence type="predicted"/>
<accession>A0A5M6ZJ06</accession>
<evidence type="ECO:0000313" key="2">
    <source>
        <dbReference type="Proteomes" id="UP000325122"/>
    </source>
</evidence>
<keyword evidence="2" id="KW-1185">Reference proteome</keyword>
<dbReference type="RefSeq" id="WP_150021823.1">
    <property type="nucleotide sequence ID" value="NZ_VWOJ01000001.1"/>
</dbReference>
<dbReference type="AlphaFoldDB" id="A0A5M6ZJ06"/>
<dbReference type="Proteomes" id="UP000325122">
    <property type="component" value="Unassembled WGS sequence"/>
</dbReference>
<dbReference type="EMBL" id="VWOJ01000001">
    <property type="protein sequence ID" value="KAA5804792.1"/>
    <property type="molecule type" value="Genomic_DNA"/>
</dbReference>
<name>A0A5M6ZJ06_9PROT</name>
<organism evidence="1 2">
    <name type="scientific">Alkalicaulis satelles</name>
    <dbReference type="NCBI Taxonomy" id="2609175"/>
    <lineage>
        <taxon>Bacteria</taxon>
        <taxon>Pseudomonadati</taxon>
        <taxon>Pseudomonadota</taxon>
        <taxon>Alphaproteobacteria</taxon>
        <taxon>Maricaulales</taxon>
        <taxon>Maricaulaceae</taxon>
        <taxon>Alkalicaulis</taxon>
    </lineage>
</organism>
<sequence>MPPASAHVIAFPSTPCVRTKPYDLSIAVQDWLDAQLRVAEHVRERLVADGADCRLIAILDQHAAFLREARSL</sequence>
<evidence type="ECO:0000313" key="1">
    <source>
        <dbReference type="EMBL" id="KAA5804792.1"/>
    </source>
</evidence>
<reference evidence="1 2" key="1">
    <citation type="submission" date="2019-09" db="EMBL/GenBank/DDBJ databases">
        <authorList>
            <person name="Kevbrin V."/>
            <person name="Grouzdev D.S."/>
        </authorList>
    </citation>
    <scope>NUCLEOTIDE SEQUENCE [LARGE SCALE GENOMIC DNA]</scope>
    <source>
        <strain evidence="1 2">G-192</strain>
    </source>
</reference>
<comment type="caution">
    <text evidence="1">The sequence shown here is derived from an EMBL/GenBank/DDBJ whole genome shotgun (WGS) entry which is preliminary data.</text>
</comment>
<gene>
    <name evidence="1" type="ORF">F1654_01975</name>
</gene>
<protein>
    <submittedName>
        <fullName evidence="1">Uncharacterized protein</fullName>
    </submittedName>
</protein>